<evidence type="ECO:0000256" key="1">
    <source>
        <dbReference type="SAM" id="MobiDB-lite"/>
    </source>
</evidence>
<feature type="compositionally biased region" description="Basic residues" evidence="1">
    <location>
        <begin position="68"/>
        <end position="82"/>
    </location>
</feature>
<dbReference type="EMBL" id="SNRW01041370">
    <property type="protein sequence ID" value="KAA6337764.1"/>
    <property type="molecule type" value="Genomic_DNA"/>
</dbReference>
<sequence>MQQQNNQSLKTFSSIDLEDIVHAPVGVQEKLRKRKGWKKTKIGSLTASNEPIQGSNAHTQTKAASKFPKPKVTTKKGTKKPKQVTSETKNSNEEDEEEQQDP</sequence>
<reference evidence="2 3" key="1">
    <citation type="submission" date="2019-03" db="EMBL/GenBank/DDBJ databases">
        <title>Single cell metagenomics reveals metabolic interactions within the superorganism composed of flagellate Streblomastix strix and complex community of Bacteroidetes bacteria on its surface.</title>
        <authorList>
            <person name="Treitli S.C."/>
            <person name="Kolisko M."/>
            <person name="Husnik F."/>
            <person name="Keeling P."/>
            <person name="Hampl V."/>
        </authorList>
    </citation>
    <scope>NUCLEOTIDE SEQUENCE [LARGE SCALE GENOMIC DNA]</scope>
    <source>
        <strain evidence="2">ST1C</strain>
    </source>
</reference>
<feature type="compositionally biased region" description="Acidic residues" evidence="1">
    <location>
        <begin position="93"/>
        <end position="102"/>
    </location>
</feature>
<comment type="caution">
    <text evidence="2">The sequence shown here is derived from an EMBL/GenBank/DDBJ whole genome shotgun (WGS) entry which is preliminary data.</text>
</comment>
<accession>A0A5J4RV84</accession>
<proteinExistence type="predicted"/>
<feature type="compositionally biased region" description="Polar residues" evidence="1">
    <location>
        <begin position="43"/>
        <end position="63"/>
    </location>
</feature>
<evidence type="ECO:0000313" key="3">
    <source>
        <dbReference type="Proteomes" id="UP000324800"/>
    </source>
</evidence>
<dbReference type="AlphaFoldDB" id="A0A5J4RV84"/>
<feature type="region of interest" description="Disordered" evidence="1">
    <location>
        <begin position="32"/>
        <end position="102"/>
    </location>
</feature>
<protein>
    <submittedName>
        <fullName evidence="2">Uncharacterized protein</fullName>
    </submittedName>
</protein>
<organism evidence="2 3">
    <name type="scientific">Streblomastix strix</name>
    <dbReference type="NCBI Taxonomy" id="222440"/>
    <lineage>
        <taxon>Eukaryota</taxon>
        <taxon>Metamonada</taxon>
        <taxon>Preaxostyla</taxon>
        <taxon>Oxymonadida</taxon>
        <taxon>Streblomastigidae</taxon>
        <taxon>Streblomastix</taxon>
    </lineage>
</organism>
<dbReference type="Proteomes" id="UP000324800">
    <property type="component" value="Unassembled WGS sequence"/>
</dbReference>
<gene>
    <name evidence="2" type="ORF">EZS28_052760</name>
</gene>
<name>A0A5J4RV84_9EUKA</name>
<feature type="compositionally biased region" description="Basic residues" evidence="1">
    <location>
        <begin position="32"/>
        <end position="41"/>
    </location>
</feature>
<evidence type="ECO:0000313" key="2">
    <source>
        <dbReference type="EMBL" id="KAA6337764.1"/>
    </source>
</evidence>